<evidence type="ECO:0000256" key="1">
    <source>
        <dbReference type="SAM" id="Phobius"/>
    </source>
</evidence>
<gene>
    <name evidence="2" type="ORF">OH76DRAFT_1347075</name>
</gene>
<reference evidence="2 3" key="1">
    <citation type="journal article" date="2018" name="Biotechnol. Biofuels">
        <title>Integrative visual omics of the white-rot fungus Polyporus brumalis exposes the biotechnological potential of its oxidative enzymes for delignifying raw plant biomass.</title>
        <authorList>
            <person name="Miyauchi S."/>
            <person name="Rancon A."/>
            <person name="Drula E."/>
            <person name="Hage H."/>
            <person name="Chaduli D."/>
            <person name="Favel A."/>
            <person name="Grisel S."/>
            <person name="Henrissat B."/>
            <person name="Herpoel-Gimbert I."/>
            <person name="Ruiz-Duenas F.J."/>
            <person name="Chevret D."/>
            <person name="Hainaut M."/>
            <person name="Lin J."/>
            <person name="Wang M."/>
            <person name="Pangilinan J."/>
            <person name="Lipzen A."/>
            <person name="Lesage-Meessen L."/>
            <person name="Navarro D."/>
            <person name="Riley R."/>
            <person name="Grigoriev I.V."/>
            <person name="Zhou S."/>
            <person name="Raouche S."/>
            <person name="Rosso M.N."/>
        </authorList>
    </citation>
    <scope>NUCLEOTIDE SEQUENCE [LARGE SCALE GENOMIC DNA]</scope>
    <source>
        <strain evidence="2 3">BRFM 1820</strain>
    </source>
</reference>
<name>A0A371DFK1_9APHY</name>
<keyword evidence="1" id="KW-0812">Transmembrane</keyword>
<keyword evidence="1" id="KW-0472">Membrane</keyword>
<dbReference type="Proteomes" id="UP000256964">
    <property type="component" value="Unassembled WGS sequence"/>
</dbReference>
<evidence type="ECO:0000313" key="2">
    <source>
        <dbReference type="EMBL" id="RDX51278.1"/>
    </source>
</evidence>
<organism evidence="2 3">
    <name type="scientific">Lentinus brumalis</name>
    <dbReference type="NCBI Taxonomy" id="2498619"/>
    <lineage>
        <taxon>Eukaryota</taxon>
        <taxon>Fungi</taxon>
        <taxon>Dikarya</taxon>
        <taxon>Basidiomycota</taxon>
        <taxon>Agaricomycotina</taxon>
        <taxon>Agaricomycetes</taxon>
        <taxon>Polyporales</taxon>
        <taxon>Polyporaceae</taxon>
        <taxon>Lentinus</taxon>
    </lineage>
</organism>
<sequence length="99" mass="10757">MIAPNLEVNASKYPSFIVAALVTVTILHSVAAVSRPYGHFILATLRVVLFGAFAYQTNPIARYVLTAAQALLLKAIPIDVRAAMRLLRVQADIVQYATC</sequence>
<keyword evidence="3" id="KW-1185">Reference proteome</keyword>
<protein>
    <submittedName>
        <fullName evidence="2">Uncharacterized protein</fullName>
    </submittedName>
</protein>
<proteinExistence type="predicted"/>
<feature type="transmembrane region" description="Helical" evidence="1">
    <location>
        <begin position="37"/>
        <end position="55"/>
    </location>
</feature>
<keyword evidence="1" id="KW-1133">Transmembrane helix</keyword>
<evidence type="ECO:0000313" key="3">
    <source>
        <dbReference type="Proteomes" id="UP000256964"/>
    </source>
</evidence>
<feature type="non-terminal residue" evidence="2">
    <location>
        <position position="99"/>
    </location>
</feature>
<dbReference type="EMBL" id="KZ857395">
    <property type="protein sequence ID" value="RDX51278.1"/>
    <property type="molecule type" value="Genomic_DNA"/>
</dbReference>
<feature type="transmembrane region" description="Helical" evidence="1">
    <location>
        <begin position="12"/>
        <end position="31"/>
    </location>
</feature>
<dbReference type="OrthoDB" id="2952577at2759"/>
<dbReference type="AlphaFoldDB" id="A0A371DFK1"/>
<accession>A0A371DFK1</accession>